<evidence type="ECO:0000256" key="1">
    <source>
        <dbReference type="SAM" id="Coils"/>
    </source>
</evidence>
<keyword evidence="2" id="KW-0812">Transmembrane</keyword>
<dbReference type="RefSeq" id="WP_272091968.1">
    <property type="nucleotide sequence ID" value="NZ_JAQNDL010000005.1"/>
</dbReference>
<accession>A0ABT5EC35</accession>
<reference evidence="3 4" key="1">
    <citation type="submission" date="2022-11" db="EMBL/GenBank/DDBJ databases">
        <title>Minimal conservation of predation-associated metabolite biosynthetic gene clusters underscores biosynthetic potential of Myxococcota including descriptions for ten novel species: Archangium lansinium sp. nov., Myxococcus landrumus sp. nov., Nannocystis bai.</title>
        <authorList>
            <person name="Ahearne A."/>
            <person name="Stevens C."/>
            <person name="Dowd S."/>
        </authorList>
    </citation>
    <scope>NUCLEOTIDE SEQUENCE [LARGE SCALE GENOMIC DNA]</scope>
    <source>
        <strain evidence="3 4">BB15-2</strain>
    </source>
</reference>
<keyword evidence="2" id="KW-1133">Transmembrane helix</keyword>
<organism evidence="3 4">
    <name type="scientific">Nannocystis bainbridge</name>
    <dbReference type="NCBI Taxonomy" id="2995303"/>
    <lineage>
        <taxon>Bacteria</taxon>
        <taxon>Pseudomonadati</taxon>
        <taxon>Myxococcota</taxon>
        <taxon>Polyangia</taxon>
        <taxon>Nannocystales</taxon>
        <taxon>Nannocystaceae</taxon>
        <taxon>Nannocystis</taxon>
    </lineage>
</organism>
<feature type="coiled-coil region" evidence="1">
    <location>
        <begin position="41"/>
        <end position="99"/>
    </location>
</feature>
<dbReference type="EMBL" id="JAQNDL010000005">
    <property type="protein sequence ID" value="MDC0723427.1"/>
    <property type="molecule type" value="Genomic_DNA"/>
</dbReference>
<keyword evidence="1" id="KW-0175">Coiled coil</keyword>
<feature type="transmembrane region" description="Helical" evidence="2">
    <location>
        <begin position="124"/>
        <end position="144"/>
    </location>
</feature>
<name>A0ABT5EC35_9BACT</name>
<evidence type="ECO:0000313" key="4">
    <source>
        <dbReference type="Proteomes" id="UP001221686"/>
    </source>
</evidence>
<sequence>MKSPYEAPKENEFRPVLMSILRAALSQTIPGLGAHGEMPRRQSIDDRLSRLAKILQDLEDAAAATRELRDEAEQTKEEAEKLKAQVLELQIDKQAAEKLANVEVEPFLRILDKSRDQGLRRARLEGLALGFLSGFASSIAVWYITS</sequence>
<keyword evidence="4" id="KW-1185">Reference proteome</keyword>
<keyword evidence="2" id="KW-0472">Membrane</keyword>
<evidence type="ECO:0000256" key="2">
    <source>
        <dbReference type="SAM" id="Phobius"/>
    </source>
</evidence>
<dbReference type="Proteomes" id="UP001221686">
    <property type="component" value="Unassembled WGS sequence"/>
</dbReference>
<proteinExistence type="predicted"/>
<evidence type="ECO:0000313" key="3">
    <source>
        <dbReference type="EMBL" id="MDC0723427.1"/>
    </source>
</evidence>
<protein>
    <submittedName>
        <fullName evidence="3">Uncharacterized protein</fullName>
    </submittedName>
</protein>
<gene>
    <name evidence="3" type="ORF">POL25_41485</name>
</gene>
<comment type="caution">
    <text evidence="3">The sequence shown here is derived from an EMBL/GenBank/DDBJ whole genome shotgun (WGS) entry which is preliminary data.</text>
</comment>